<dbReference type="EMBL" id="VWPK01000001">
    <property type="protein sequence ID" value="KAA5614636.1"/>
    <property type="molecule type" value="Genomic_DNA"/>
</dbReference>
<keyword evidence="12 17" id="KW-1133">Transmembrane helix</keyword>
<dbReference type="InterPro" id="IPR032807">
    <property type="entry name" value="GNVR"/>
</dbReference>
<comment type="similarity">
    <text evidence="3">Belongs to the etk/wzc family.</text>
</comment>
<dbReference type="SUPFAM" id="SSF52540">
    <property type="entry name" value="P-loop containing nucleoside triphosphate hydrolases"/>
    <property type="match status" value="1"/>
</dbReference>
<keyword evidence="5" id="KW-1003">Cell membrane</keyword>
<evidence type="ECO:0000256" key="6">
    <source>
        <dbReference type="ARBA" id="ARBA00022519"/>
    </source>
</evidence>
<keyword evidence="22" id="KW-1185">Reference proteome</keyword>
<dbReference type="InterPro" id="IPR027417">
    <property type="entry name" value="P-loop_NTPase"/>
</dbReference>
<dbReference type="Pfam" id="PF13614">
    <property type="entry name" value="AAA_31"/>
    <property type="match status" value="1"/>
</dbReference>
<dbReference type="Pfam" id="PF02706">
    <property type="entry name" value="Wzz"/>
    <property type="match status" value="1"/>
</dbReference>
<keyword evidence="9" id="KW-0547">Nucleotide-binding</keyword>
<dbReference type="InterPro" id="IPR025669">
    <property type="entry name" value="AAA_dom"/>
</dbReference>
<evidence type="ECO:0000256" key="7">
    <source>
        <dbReference type="ARBA" id="ARBA00022679"/>
    </source>
</evidence>
<dbReference type="GO" id="GO:0005886">
    <property type="term" value="C:plasma membrane"/>
    <property type="evidence" value="ECO:0007669"/>
    <property type="project" value="UniProtKB-SubCell"/>
</dbReference>
<evidence type="ECO:0000313" key="21">
    <source>
        <dbReference type="EMBL" id="KAA5614636.1"/>
    </source>
</evidence>
<evidence type="ECO:0000256" key="8">
    <source>
        <dbReference type="ARBA" id="ARBA00022692"/>
    </source>
</evidence>
<reference evidence="21 22" key="1">
    <citation type="submission" date="2019-09" db="EMBL/GenBank/DDBJ databases">
        <title>Genome sequence of Rhodovastum atsumiense, a diverse member of the Acetobacteraceae family of non-sulfur purple photosynthetic bacteria.</title>
        <authorList>
            <person name="Meyer T."/>
            <person name="Kyndt J."/>
        </authorList>
    </citation>
    <scope>NUCLEOTIDE SEQUENCE [LARGE SCALE GENOMIC DNA]</scope>
    <source>
        <strain evidence="21 22">DSM 21279</strain>
    </source>
</reference>
<dbReference type="Proteomes" id="UP000325255">
    <property type="component" value="Unassembled WGS sequence"/>
</dbReference>
<feature type="transmembrane region" description="Helical" evidence="17">
    <location>
        <begin position="58"/>
        <end position="77"/>
    </location>
</feature>
<evidence type="ECO:0000256" key="14">
    <source>
        <dbReference type="ARBA" id="ARBA00023137"/>
    </source>
</evidence>
<dbReference type="EC" id="2.7.10.2" evidence="4"/>
<dbReference type="InterPro" id="IPR005702">
    <property type="entry name" value="Wzc-like_C"/>
</dbReference>
<sequence>MRRCNHGRRADMRHLPAPLHDDWSVSHVAPQGTATARAGIERALFANALRTIRRRWRLVALVSVILAAAWTATVAFLPKKYQATATVIVDSRQPETIRFERPLVPEQPIEIGTMASEVEIIGSRVVLLRTVQDLNLTANPEFNPHLQPGALKSMLSEVVDWSVRVVSGWGIPLPKDDVAPPSEASILEDTLDTIRDRLAVAPVGLSHVIRVTFTSQNPETASKVVNAIVHHYTLENVERSSRRTREAHEWISQRLTELRERSARSAAAVEKYRAEHGLIKGRDASIVQEQISQVSTELLRARTQRAEMEAAVEQMRASGLPELQLGDPTGAYQLLARLREQSSVISARYAEITRRYGTENAAADQARAQLADVNASIAKERDRLRQTTLSRLAVARATETTLSRTLADLKSRSEAADSDMAQLRALEREAATDQDMYANFMTRWRETGEEAKFRAGNVRILSEAAAPITPSFPKMSLFLPIGFVLSFGAASFTTLVLERIRPGVRSPDDLEQGTGLQSLGLLPYVPKGNKFLRQMFEESVSLVLARTLLPTGATKPRSLLVTSTLPGEGKTTTAVALARAAAEQGMRVLLVDADMRSQALTSMAFPEGVSHPNLADLLQGSCTSTNEAIVWHERWGVSVLPVEQLPNAAMRLFGSGAWEGLLNQLTAQFDLVIIDSPPVLVGGDSWHLARFAEITVLLTRWRSTAPDAVAYAVSQLQSARATLAGAVLTMVSAAEYGSYGLGDSLAYSHELMHYYNRRRPRLH</sequence>
<comment type="catalytic activity">
    <reaction evidence="15">
        <text>L-tyrosyl-[protein] + ATP = O-phospho-L-tyrosyl-[protein] + ADP + H(+)</text>
        <dbReference type="Rhea" id="RHEA:10596"/>
        <dbReference type="Rhea" id="RHEA-COMP:10136"/>
        <dbReference type="Rhea" id="RHEA-COMP:20101"/>
        <dbReference type="ChEBI" id="CHEBI:15378"/>
        <dbReference type="ChEBI" id="CHEBI:30616"/>
        <dbReference type="ChEBI" id="CHEBI:46858"/>
        <dbReference type="ChEBI" id="CHEBI:61978"/>
        <dbReference type="ChEBI" id="CHEBI:456216"/>
        <dbReference type="EC" id="2.7.10.2"/>
    </reaction>
</comment>
<evidence type="ECO:0000256" key="11">
    <source>
        <dbReference type="ARBA" id="ARBA00022840"/>
    </source>
</evidence>
<evidence type="ECO:0000256" key="3">
    <source>
        <dbReference type="ARBA" id="ARBA00008883"/>
    </source>
</evidence>
<dbReference type="InterPro" id="IPR003856">
    <property type="entry name" value="LPS_length_determ_N"/>
</dbReference>
<evidence type="ECO:0000259" key="19">
    <source>
        <dbReference type="Pfam" id="PF13614"/>
    </source>
</evidence>
<feature type="coiled-coil region" evidence="16">
    <location>
        <begin position="363"/>
        <end position="426"/>
    </location>
</feature>
<keyword evidence="11" id="KW-0067">ATP-binding</keyword>
<feature type="domain" description="Tyrosine-protein kinase G-rich" evidence="20">
    <location>
        <begin position="425"/>
        <end position="496"/>
    </location>
</feature>
<keyword evidence="16" id="KW-0175">Coiled coil</keyword>
<accession>A0A5M6J1Z8</accession>
<evidence type="ECO:0000256" key="4">
    <source>
        <dbReference type="ARBA" id="ARBA00011903"/>
    </source>
</evidence>
<evidence type="ECO:0000256" key="16">
    <source>
        <dbReference type="SAM" id="Coils"/>
    </source>
</evidence>
<keyword evidence="10 21" id="KW-0418">Kinase</keyword>
<dbReference type="OrthoDB" id="230260at2"/>
<dbReference type="CDD" id="cd05387">
    <property type="entry name" value="BY-kinase"/>
    <property type="match status" value="1"/>
</dbReference>
<evidence type="ECO:0000313" key="22">
    <source>
        <dbReference type="Proteomes" id="UP000325255"/>
    </source>
</evidence>
<keyword evidence="7" id="KW-0808">Transferase</keyword>
<keyword evidence="8 17" id="KW-0812">Transmembrane</keyword>
<evidence type="ECO:0000256" key="15">
    <source>
        <dbReference type="ARBA" id="ARBA00051245"/>
    </source>
</evidence>
<evidence type="ECO:0000256" key="10">
    <source>
        <dbReference type="ARBA" id="ARBA00022777"/>
    </source>
</evidence>
<name>A0A5M6J1Z8_9PROT</name>
<protein>
    <recommendedName>
        <fullName evidence="4">non-specific protein-tyrosine kinase</fullName>
        <ecNumber evidence="4">2.7.10.2</ecNumber>
    </recommendedName>
</protein>
<organism evidence="21 22">
    <name type="scientific">Rhodovastum atsumiense</name>
    <dbReference type="NCBI Taxonomy" id="504468"/>
    <lineage>
        <taxon>Bacteria</taxon>
        <taxon>Pseudomonadati</taxon>
        <taxon>Pseudomonadota</taxon>
        <taxon>Alphaproteobacteria</taxon>
        <taxon>Acetobacterales</taxon>
        <taxon>Acetobacteraceae</taxon>
        <taxon>Rhodovastum</taxon>
    </lineage>
</organism>
<feature type="domain" description="Polysaccharide chain length determinant N-terminal" evidence="18">
    <location>
        <begin position="49"/>
        <end position="134"/>
    </location>
</feature>
<evidence type="ECO:0000256" key="13">
    <source>
        <dbReference type="ARBA" id="ARBA00023136"/>
    </source>
</evidence>
<dbReference type="PANTHER" id="PTHR32309">
    <property type="entry name" value="TYROSINE-PROTEIN KINASE"/>
    <property type="match status" value="1"/>
</dbReference>
<keyword evidence="14" id="KW-0829">Tyrosine-protein kinase</keyword>
<evidence type="ECO:0000259" key="20">
    <source>
        <dbReference type="Pfam" id="PF13807"/>
    </source>
</evidence>
<gene>
    <name evidence="21" type="ORF">F1189_00460</name>
</gene>
<dbReference type="PANTHER" id="PTHR32309:SF13">
    <property type="entry name" value="FERRIC ENTEROBACTIN TRANSPORT PROTEIN FEPE"/>
    <property type="match status" value="1"/>
</dbReference>
<dbReference type="AlphaFoldDB" id="A0A5M6J1Z8"/>
<dbReference type="Gene3D" id="3.40.50.300">
    <property type="entry name" value="P-loop containing nucleotide triphosphate hydrolases"/>
    <property type="match status" value="1"/>
</dbReference>
<evidence type="ECO:0000256" key="12">
    <source>
        <dbReference type="ARBA" id="ARBA00022989"/>
    </source>
</evidence>
<keyword evidence="13 17" id="KW-0472">Membrane</keyword>
<dbReference type="GO" id="GO:0004713">
    <property type="term" value="F:protein tyrosine kinase activity"/>
    <property type="evidence" value="ECO:0007669"/>
    <property type="project" value="TreeGrafter"/>
</dbReference>
<evidence type="ECO:0000259" key="18">
    <source>
        <dbReference type="Pfam" id="PF02706"/>
    </source>
</evidence>
<comment type="caution">
    <text evidence="21">The sequence shown here is derived from an EMBL/GenBank/DDBJ whole genome shotgun (WGS) entry which is preliminary data.</text>
</comment>
<keyword evidence="6" id="KW-0997">Cell inner membrane</keyword>
<evidence type="ECO:0000256" key="2">
    <source>
        <dbReference type="ARBA" id="ARBA00007316"/>
    </source>
</evidence>
<evidence type="ECO:0000256" key="9">
    <source>
        <dbReference type="ARBA" id="ARBA00022741"/>
    </source>
</evidence>
<comment type="similarity">
    <text evidence="2">Belongs to the CpsD/CapB family.</text>
</comment>
<evidence type="ECO:0000256" key="17">
    <source>
        <dbReference type="SAM" id="Phobius"/>
    </source>
</evidence>
<feature type="coiled-coil region" evidence="16">
    <location>
        <begin position="255"/>
        <end position="318"/>
    </location>
</feature>
<dbReference type="InterPro" id="IPR050445">
    <property type="entry name" value="Bact_polysacc_biosynth/exp"/>
</dbReference>
<evidence type="ECO:0000256" key="5">
    <source>
        <dbReference type="ARBA" id="ARBA00022475"/>
    </source>
</evidence>
<feature type="domain" description="AAA" evidence="19">
    <location>
        <begin position="567"/>
        <end position="680"/>
    </location>
</feature>
<comment type="subcellular location">
    <subcellularLocation>
        <location evidence="1">Cell inner membrane</location>
        <topology evidence="1">Multi-pass membrane protein</topology>
    </subcellularLocation>
</comment>
<dbReference type="Pfam" id="PF13807">
    <property type="entry name" value="GNVR"/>
    <property type="match status" value="1"/>
</dbReference>
<proteinExistence type="inferred from homology"/>
<evidence type="ECO:0000256" key="1">
    <source>
        <dbReference type="ARBA" id="ARBA00004429"/>
    </source>
</evidence>